<evidence type="ECO:0000313" key="2">
    <source>
        <dbReference type="Proteomes" id="UP000196331"/>
    </source>
</evidence>
<dbReference type="Proteomes" id="UP000196331">
    <property type="component" value="Unassembled WGS sequence"/>
</dbReference>
<protein>
    <submittedName>
        <fullName evidence="1">Uncharacterized protein</fullName>
    </submittedName>
</protein>
<proteinExistence type="predicted"/>
<comment type="caution">
    <text evidence="1">The sequence shown here is derived from an EMBL/GenBank/DDBJ whole genome shotgun (WGS) entry which is preliminary data.</text>
</comment>
<gene>
    <name evidence="1" type="ORF">CZ787_18375</name>
</gene>
<reference evidence="1 2" key="1">
    <citation type="submission" date="2017-02" db="EMBL/GenBank/DDBJ databases">
        <authorList>
            <person name="Dridi B."/>
        </authorList>
    </citation>
    <scope>NUCLEOTIDE SEQUENCE [LARGE SCALE GENOMIC DNA]</scope>
    <source>
        <strain evidence="1 2">JB380</strain>
    </source>
</reference>
<accession>A0A1R4I5K0</accession>
<sequence>MSGHYRKGVPVFLWRDDSHQGSQEQKRIIWAMLKETTRF</sequence>
<dbReference type="EMBL" id="FUKM01000061">
    <property type="protein sequence ID" value="SJN15082.1"/>
    <property type="molecule type" value="Genomic_DNA"/>
</dbReference>
<name>A0A1R4I5K0_9GAMM</name>
<organism evidence="1 2">
    <name type="scientific">Halomonas citrativorans</name>
    <dbReference type="NCBI Taxonomy" id="2742612"/>
    <lineage>
        <taxon>Bacteria</taxon>
        <taxon>Pseudomonadati</taxon>
        <taxon>Pseudomonadota</taxon>
        <taxon>Gammaproteobacteria</taxon>
        <taxon>Oceanospirillales</taxon>
        <taxon>Halomonadaceae</taxon>
        <taxon>Halomonas</taxon>
    </lineage>
</organism>
<dbReference type="AlphaFoldDB" id="A0A1R4I5K0"/>
<evidence type="ECO:0000313" key="1">
    <source>
        <dbReference type="EMBL" id="SJN15082.1"/>
    </source>
</evidence>